<evidence type="ECO:0000256" key="2">
    <source>
        <dbReference type="ARBA" id="ARBA00007658"/>
    </source>
</evidence>
<keyword evidence="6" id="KW-0479">Metal-binding</keyword>
<feature type="signal peptide" evidence="8">
    <location>
        <begin position="1"/>
        <end position="18"/>
    </location>
</feature>
<feature type="binding site" evidence="6">
    <location>
        <position position="451"/>
    </location>
    <ligand>
        <name>Ca(2+)</name>
        <dbReference type="ChEBI" id="CHEBI:29108"/>
    </ligand>
</feature>
<keyword evidence="3" id="KW-0256">Endoplasmic reticulum</keyword>
<dbReference type="InterPro" id="IPR001382">
    <property type="entry name" value="Glyco_hydro_47"/>
</dbReference>
<reference evidence="9 10" key="2">
    <citation type="submission" date="2018-11" db="EMBL/GenBank/DDBJ databases">
        <authorList>
            <consortium name="Pathogen Informatics"/>
        </authorList>
    </citation>
    <scope>NUCLEOTIDE SEQUENCE [LARGE SCALE GENOMIC DNA]</scope>
</reference>
<keyword evidence="7" id="KW-0326">Glycosidase</keyword>
<keyword evidence="7" id="KW-0378">Hydrolase</keyword>
<organism evidence="11">
    <name type="scientific">Soboliphyme baturini</name>
    <dbReference type="NCBI Taxonomy" id="241478"/>
    <lineage>
        <taxon>Eukaryota</taxon>
        <taxon>Metazoa</taxon>
        <taxon>Ecdysozoa</taxon>
        <taxon>Nematoda</taxon>
        <taxon>Enoplea</taxon>
        <taxon>Dorylaimia</taxon>
        <taxon>Dioctophymatida</taxon>
        <taxon>Dioctophymatoidea</taxon>
        <taxon>Soboliphymatidae</taxon>
        <taxon>Soboliphyme</taxon>
    </lineage>
</organism>
<dbReference type="GO" id="GO:0044322">
    <property type="term" value="C:endoplasmic reticulum quality control compartment"/>
    <property type="evidence" value="ECO:0007669"/>
    <property type="project" value="GOC"/>
</dbReference>
<name>A0A183IRC8_9BILA</name>
<comment type="cofactor">
    <cofactor evidence="6">
        <name>Ca(2+)</name>
        <dbReference type="ChEBI" id="CHEBI:29108"/>
    </cofactor>
</comment>
<evidence type="ECO:0000256" key="1">
    <source>
        <dbReference type="ARBA" id="ARBA00004240"/>
    </source>
</evidence>
<evidence type="ECO:0000313" key="11">
    <source>
        <dbReference type="WBParaSite" id="SBAD_0000641301-mRNA-1"/>
    </source>
</evidence>
<evidence type="ECO:0000256" key="5">
    <source>
        <dbReference type="ARBA" id="ARBA00054385"/>
    </source>
</evidence>
<evidence type="ECO:0000256" key="4">
    <source>
        <dbReference type="ARBA" id="ARBA00023180"/>
    </source>
</evidence>
<dbReference type="Pfam" id="PF01532">
    <property type="entry name" value="Glyco_hydro_47"/>
    <property type="match status" value="1"/>
</dbReference>
<reference evidence="11" key="1">
    <citation type="submission" date="2016-06" db="UniProtKB">
        <authorList>
            <consortium name="WormBaseParasite"/>
        </authorList>
    </citation>
    <scope>IDENTIFICATION</scope>
</reference>
<evidence type="ECO:0000256" key="8">
    <source>
        <dbReference type="SAM" id="SignalP"/>
    </source>
</evidence>
<dbReference type="GO" id="GO:1904380">
    <property type="term" value="P:endoplasmic reticulum mannose trimming"/>
    <property type="evidence" value="ECO:0007669"/>
    <property type="project" value="InterPro"/>
</dbReference>
<dbReference type="GO" id="GO:0016020">
    <property type="term" value="C:membrane"/>
    <property type="evidence" value="ECO:0007669"/>
    <property type="project" value="InterPro"/>
</dbReference>
<sequence length="515" mass="58263">MCRLVFVLLFIHFHRTRVKNMFYHAYNGYLQYAYPFDELKPISCKGMDTWGSFALTLVDSLDTLVVLGNMSEFRRVSELVLSKIDVNANVNVSVFETNIRVIGGLLSAHMLSKMGGLTVEDGWPCSGPFLRLAERLAWKLLPAFNTDTGMPYGTINLRYGVHRKETPVTCTAGVGTFLLEFGALSRLTGNDFFEKIALKALEELWLHRSNLGMVGNHIDVKTGQWTAVDSGIGAGVDSYFEYLVKGGALFSHVRLLKQFKAYKAVIDKYMKHDDWFFWVSSYSGKVSMPVFQSLEAFWPGLLTLVGNIEEARRIMVNYYSVLRNYGFLPEFFNIPQMDPVHKRSGYPLRPGNLVYLYRATEDPLLLQIGAEMIEAIDHATKAKCGYATVHNVATHSLEDRMESFFLAETTKYLYLLFDPDNFLHNSGEEGTMISGPFGNCVINSGGYVYNTEAHPLDPSILYCCSSKRQKEFQTLAYLEDKLDVISLLDIRNEPTVKHPVETEAFQVLTTVKNDK</sequence>
<dbReference type="GO" id="GO:0005975">
    <property type="term" value="P:carbohydrate metabolic process"/>
    <property type="evidence" value="ECO:0007669"/>
    <property type="project" value="InterPro"/>
</dbReference>
<dbReference type="GO" id="GO:0005509">
    <property type="term" value="F:calcium ion binding"/>
    <property type="evidence" value="ECO:0007669"/>
    <property type="project" value="InterPro"/>
</dbReference>
<comment type="similarity">
    <text evidence="2 7">Belongs to the glycosyl hydrolase 47 family.</text>
</comment>
<dbReference type="Proteomes" id="UP000270296">
    <property type="component" value="Unassembled WGS sequence"/>
</dbReference>
<dbReference type="PANTHER" id="PTHR45679">
    <property type="entry name" value="ER DEGRADATION-ENHANCING ALPHA-MANNOSIDASE-LIKE PROTEIN 2"/>
    <property type="match status" value="1"/>
</dbReference>
<comment type="subcellular location">
    <subcellularLocation>
        <location evidence="1">Endoplasmic reticulum</location>
    </subcellularLocation>
</comment>
<keyword evidence="8" id="KW-0732">Signal</keyword>
<dbReference type="FunFam" id="1.50.10.10:FF:000015">
    <property type="entry name" value="alpha-1,2-Mannosidase"/>
    <property type="match status" value="1"/>
</dbReference>
<keyword evidence="6" id="KW-0106">Calcium</keyword>
<evidence type="ECO:0000256" key="6">
    <source>
        <dbReference type="PIRSR" id="PIRSR601382-2"/>
    </source>
</evidence>
<accession>A0A183IRC8</accession>
<feature type="chain" id="PRO_5043140219" description="alpha-1,2-Mannosidase" evidence="8">
    <location>
        <begin position="19"/>
        <end position="515"/>
    </location>
</feature>
<dbReference type="AlphaFoldDB" id="A0A183IRC8"/>
<dbReference type="WBParaSite" id="SBAD_0000641301-mRNA-1">
    <property type="protein sequence ID" value="SBAD_0000641301-mRNA-1"/>
    <property type="gene ID" value="SBAD_0000641301"/>
</dbReference>
<dbReference type="PRINTS" id="PR00747">
    <property type="entry name" value="GLYHDRLASE47"/>
</dbReference>
<protein>
    <recommendedName>
        <fullName evidence="7">alpha-1,2-Mannosidase</fullName>
        <ecNumber evidence="7">3.2.1.-</ecNumber>
    </recommendedName>
</protein>
<dbReference type="EMBL" id="UZAM01009545">
    <property type="protein sequence ID" value="VDP09440.1"/>
    <property type="molecule type" value="Genomic_DNA"/>
</dbReference>
<dbReference type="SUPFAM" id="SSF48225">
    <property type="entry name" value="Seven-hairpin glycosidases"/>
    <property type="match status" value="1"/>
</dbReference>
<evidence type="ECO:0000313" key="9">
    <source>
        <dbReference type="EMBL" id="VDP09440.1"/>
    </source>
</evidence>
<dbReference type="EC" id="3.2.1.-" evidence="7"/>
<proteinExistence type="inferred from homology"/>
<dbReference type="InterPro" id="IPR044674">
    <property type="entry name" value="EDEM1/2/3"/>
</dbReference>
<evidence type="ECO:0000256" key="7">
    <source>
        <dbReference type="RuleBase" id="RU361193"/>
    </source>
</evidence>
<gene>
    <name evidence="9" type="ORF">SBAD_LOCUS6178</name>
</gene>
<evidence type="ECO:0000256" key="3">
    <source>
        <dbReference type="ARBA" id="ARBA00022824"/>
    </source>
</evidence>
<keyword evidence="4" id="KW-0325">Glycoprotein</keyword>
<dbReference type="InterPro" id="IPR036026">
    <property type="entry name" value="Seven-hairpin_glycosidases"/>
</dbReference>
<dbReference type="InterPro" id="IPR012341">
    <property type="entry name" value="6hp_glycosidase-like_sf"/>
</dbReference>
<dbReference type="PANTHER" id="PTHR45679:SF6">
    <property type="entry name" value="ER DEGRADATION-ENHANCING ALPHA-MANNOSIDASE-LIKE PROTEIN 2"/>
    <property type="match status" value="1"/>
</dbReference>
<dbReference type="OrthoDB" id="8118055at2759"/>
<keyword evidence="10" id="KW-1185">Reference proteome</keyword>
<comment type="function">
    <text evidence="5">Involved in the endoplasmic reticulum-associated degradation (ERAD) pathway that targets misfolded glycoproteins for degradation in an N-glycan-dependent manner. May initiate ERAD by promoting the first mannose trimming step of ERAD substrates, from Man9GlcNAc2 to Man8GlcNAc2. Seems to recognize and bind to exposed hydrophobic regions in target proteins.</text>
</comment>
<evidence type="ECO:0000313" key="10">
    <source>
        <dbReference type="Proteomes" id="UP000270296"/>
    </source>
</evidence>
<dbReference type="Gene3D" id="1.50.10.10">
    <property type="match status" value="1"/>
</dbReference>
<dbReference type="GO" id="GO:0004571">
    <property type="term" value="F:mannosyl-oligosaccharide 1,2-alpha-mannosidase activity"/>
    <property type="evidence" value="ECO:0007669"/>
    <property type="project" value="InterPro"/>
</dbReference>
<dbReference type="GO" id="GO:1904154">
    <property type="term" value="P:positive regulation of retrograde protein transport, ER to cytosol"/>
    <property type="evidence" value="ECO:0007669"/>
    <property type="project" value="UniProtKB-ARBA"/>
</dbReference>